<dbReference type="PANTHER" id="PTHR40616:SF1">
    <property type="entry name" value="LINALOOL DEHYDRATASE_ISOMERASE DOMAIN-CONTAINING PROTEIN"/>
    <property type="match status" value="1"/>
</dbReference>
<evidence type="ECO:0000256" key="1">
    <source>
        <dbReference type="SAM" id="SignalP"/>
    </source>
</evidence>
<protein>
    <submittedName>
        <fullName evidence="2">Uncharacterized protein</fullName>
    </submittedName>
</protein>
<organism evidence="2 3">
    <name type="scientific">Lachnellula suecica</name>
    <dbReference type="NCBI Taxonomy" id="602035"/>
    <lineage>
        <taxon>Eukaryota</taxon>
        <taxon>Fungi</taxon>
        <taxon>Dikarya</taxon>
        <taxon>Ascomycota</taxon>
        <taxon>Pezizomycotina</taxon>
        <taxon>Leotiomycetes</taxon>
        <taxon>Helotiales</taxon>
        <taxon>Lachnaceae</taxon>
        <taxon>Lachnellula</taxon>
    </lineage>
</organism>
<keyword evidence="1" id="KW-0732">Signal</keyword>
<dbReference type="EMBL" id="QGMK01000687">
    <property type="protein sequence ID" value="TVY80423.1"/>
    <property type="molecule type" value="Genomic_DNA"/>
</dbReference>
<accession>A0A8T9CBW7</accession>
<feature type="signal peptide" evidence="1">
    <location>
        <begin position="1"/>
        <end position="21"/>
    </location>
</feature>
<comment type="caution">
    <text evidence="2">The sequence shown here is derived from an EMBL/GenBank/DDBJ whole genome shotgun (WGS) entry which is preliminary data.</text>
</comment>
<evidence type="ECO:0000313" key="3">
    <source>
        <dbReference type="Proteomes" id="UP000469558"/>
    </source>
</evidence>
<name>A0A8T9CBW7_9HELO</name>
<keyword evidence="3" id="KW-1185">Reference proteome</keyword>
<dbReference type="PANTHER" id="PTHR40616">
    <property type="entry name" value="LINALOOL DEHYDRATASE_ISOMERASE DOMAIN-CONTAINING PROTEIN"/>
    <property type="match status" value="1"/>
</dbReference>
<dbReference type="AlphaFoldDB" id="A0A8T9CBW7"/>
<reference evidence="2 3" key="1">
    <citation type="submission" date="2018-05" db="EMBL/GenBank/DDBJ databases">
        <title>Genome sequencing and assembly of the regulated plant pathogen Lachnellula willkommii and related sister species for the development of diagnostic species identification markers.</title>
        <authorList>
            <person name="Giroux E."/>
            <person name="Bilodeau G."/>
        </authorList>
    </citation>
    <scope>NUCLEOTIDE SEQUENCE [LARGE SCALE GENOMIC DNA]</scope>
    <source>
        <strain evidence="2 3">CBS 268.59</strain>
    </source>
</reference>
<evidence type="ECO:0000313" key="2">
    <source>
        <dbReference type="EMBL" id="TVY80423.1"/>
    </source>
</evidence>
<proteinExistence type="predicted"/>
<sequence length="89" mass="9964">MHFRSVASSAIGLLAIAPILAAQLSPAAQSLFDFSMGINDVRWDDSYKFIWYNDNGPWSTRFTAWYTAGLLYRNEGNDVENAKAALKNM</sequence>
<feature type="chain" id="PRO_5035909175" evidence="1">
    <location>
        <begin position="22"/>
        <end position="89"/>
    </location>
</feature>
<gene>
    <name evidence="2" type="ORF">LSUE1_G003279</name>
</gene>
<dbReference type="Proteomes" id="UP000469558">
    <property type="component" value="Unassembled WGS sequence"/>
</dbReference>
<dbReference type="OrthoDB" id="2580323at2759"/>